<evidence type="ECO:0000256" key="7">
    <source>
        <dbReference type="ARBA" id="ARBA00030642"/>
    </source>
</evidence>
<evidence type="ECO:0000256" key="6">
    <source>
        <dbReference type="ARBA" id="ARBA00023235"/>
    </source>
</evidence>
<feature type="domain" description="PpiC" evidence="11">
    <location>
        <begin position="164"/>
        <end position="260"/>
    </location>
</feature>
<evidence type="ECO:0000256" key="5">
    <source>
        <dbReference type="ARBA" id="ARBA00023186"/>
    </source>
</evidence>
<feature type="chain" id="PRO_5046948307" description="Parvulin-like PPIase" evidence="10">
    <location>
        <begin position="26"/>
        <end position="406"/>
    </location>
</feature>
<dbReference type="EMBL" id="JBHMEA010000049">
    <property type="protein sequence ID" value="MFB9233306.1"/>
    <property type="molecule type" value="Genomic_DNA"/>
</dbReference>
<organism evidence="12 13">
    <name type="scientific">Pseudohalocynthiibacter aestuariivivens</name>
    <dbReference type="NCBI Taxonomy" id="1591409"/>
    <lineage>
        <taxon>Bacteria</taxon>
        <taxon>Pseudomonadati</taxon>
        <taxon>Pseudomonadota</taxon>
        <taxon>Alphaproteobacteria</taxon>
        <taxon>Rhodobacterales</taxon>
        <taxon>Paracoccaceae</taxon>
        <taxon>Pseudohalocynthiibacter</taxon>
    </lineage>
</organism>
<dbReference type="Gene3D" id="1.10.4030.10">
    <property type="entry name" value="Porin chaperone SurA, peptide-binding domain"/>
    <property type="match status" value="1"/>
</dbReference>
<dbReference type="GO" id="GO:0003755">
    <property type="term" value="F:peptidyl-prolyl cis-trans isomerase activity"/>
    <property type="evidence" value="ECO:0007669"/>
    <property type="project" value="UniProtKB-EC"/>
</dbReference>
<dbReference type="SUPFAM" id="SSF109998">
    <property type="entry name" value="Triger factor/SurA peptide-binding domain-like"/>
    <property type="match status" value="1"/>
</dbReference>
<dbReference type="PANTHER" id="PTHR47637">
    <property type="entry name" value="CHAPERONE SURA"/>
    <property type="match status" value="1"/>
</dbReference>
<dbReference type="RefSeq" id="WP_213888231.1">
    <property type="nucleotide sequence ID" value="NZ_JAGFNU010000003.1"/>
</dbReference>
<feature type="signal peptide" evidence="10">
    <location>
        <begin position="1"/>
        <end position="25"/>
    </location>
</feature>
<sequence>MRSFKPTRLILACVSILMLSLPVSAQSKFAPAVVVNDKVVTNFEVEQRVKLLQLLRQPGNLEEEALNGLIDDRLRLQTAGQLGISVPEEDIEAGMEEFVSRADLTVEQFGQLLAGNGIEMQTFRDFVIAGLAWRSVIRERFTQRVNITESEIDRAIALSSNQSGVRVLLSEIILPAPPGQEASARRRAEQISQMTSLGAFSSAAQSSSASASRGRGGRIDWMPIGNLPAPIRAQILTLSPGEVTDPIEIPNAIALFQLRAIEETDTPDEQAISVEYATYFIAGGQTEKAQSQATNIRNQIDTCDDLYGIAKGQPEERLQRETLPVAEVPQDIALELAKLDDNEVSTALTRSNGQTLMLLMLCGRVTEQTVDVSREDIRARLTNQRFSSYADGLLADLRAEAFISYP</sequence>
<accession>A0ABV5JIL2</accession>
<proteinExistence type="predicted"/>
<reference evidence="12 13" key="1">
    <citation type="submission" date="2024-09" db="EMBL/GenBank/DDBJ databases">
        <authorList>
            <person name="Sun Q."/>
            <person name="Mori K."/>
        </authorList>
    </citation>
    <scope>NUCLEOTIDE SEQUENCE [LARGE SCALE GENOMIC DNA]</scope>
    <source>
        <strain evidence="12 13">CECT 8726</strain>
    </source>
</reference>
<dbReference type="InterPro" id="IPR000297">
    <property type="entry name" value="PPIase_PpiC"/>
</dbReference>
<keyword evidence="6 9" id="KW-0413">Isomerase</keyword>
<dbReference type="Gene3D" id="3.10.50.40">
    <property type="match status" value="1"/>
</dbReference>
<dbReference type="SUPFAM" id="SSF54534">
    <property type="entry name" value="FKBP-like"/>
    <property type="match status" value="1"/>
</dbReference>
<evidence type="ECO:0000259" key="11">
    <source>
        <dbReference type="PROSITE" id="PS50198"/>
    </source>
</evidence>
<evidence type="ECO:0000256" key="2">
    <source>
        <dbReference type="ARBA" id="ARBA00022729"/>
    </source>
</evidence>
<keyword evidence="4 9" id="KW-0697">Rotamase</keyword>
<keyword evidence="2 10" id="KW-0732">Signal</keyword>
<comment type="caution">
    <text evidence="12">The sequence shown here is derived from an EMBL/GenBank/DDBJ whole genome shotgun (WGS) entry which is preliminary data.</text>
</comment>
<protein>
    <recommendedName>
        <fullName evidence="1">Parvulin-like PPIase</fullName>
    </recommendedName>
    <alternativeName>
        <fullName evidence="7">Peptidyl-prolyl cis-trans isomerase plp</fullName>
    </alternativeName>
    <alternativeName>
        <fullName evidence="8">Rotamase plp</fullName>
    </alternativeName>
</protein>
<gene>
    <name evidence="12" type="ORF">ACFFUT_16060</name>
</gene>
<evidence type="ECO:0000256" key="9">
    <source>
        <dbReference type="PROSITE-ProRule" id="PRU00278"/>
    </source>
</evidence>
<name>A0ABV5JIL2_9RHOB</name>
<dbReference type="InterPro" id="IPR015391">
    <property type="entry name" value="SurA_N"/>
</dbReference>
<keyword evidence="3" id="KW-0574">Periplasm</keyword>
<dbReference type="Pfam" id="PF00639">
    <property type="entry name" value="Rotamase"/>
    <property type="match status" value="1"/>
</dbReference>
<evidence type="ECO:0000256" key="1">
    <source>
        <dbReference type="ARBA" id="ARBA00018370"/>
    </source>
</evidence>
<evidence type="ECO:0000256" key="3">
    <source>
        <dbReference type="ARBA" id="ARBA00022764"/>
    </source>
</evidence>
<dbReference type="PANTHER" id="PTHR47637:SF1">
    <property type="entry name" value="CHAPERONE SURA"/>
    <property type="match status" value="1"/>
</dbReference>
<evidence type="ECO:0000313" key="12">
    <source>
        <dbReference type="EMBL" id="MFB9233306.1"/>
    </source>
</evidence>
<dbReference type="Pfam" id="PF09312">
    <property type="entry name" value="SurA_N"/>
    <property type="match status" value="1"/>
</dbReference>
<dbReference type="PROSITE" id="PS50198">
    <property type="entry name" value="PPIC_PPIASE_2"/>
    <property type="match status" value="1"/>
</dbReference>
<keyword evidence="13" id="KW-1185">Reference proteome</keyword>
<dbReference type="InterPro" id="IPR027304">
    <property type="entry name" value="Trigger_fact/SurA_dom_sf"/>
</dbReference>
<evidence type="ECO:0000256" key="10">
    <source>
        <dbReference type="SAM" id="SignalP"/>
    </source>
</evidence>
<dbReference type="InterPro" id="IPR046357">
    <property type="entry name" value="PPIase_dom_sf"/>
</dbReference>
<keyword evidence="5" id="KW-0143">Chaperone</keyword>
<dbReference type="Proteomes" id="UP001589683">
    <property type="component" value="Unassembled WGS sequence"/>
</dbReference>
<evidence type="ECO:0000256" key="8">
    <source>
        <dbReference type="ARBA" id="ARBA00031484"/>
    </source>
</evidence>
<evidence type="ECO:0000256" key="4">
    <source>
        <dbReference type="ARBA" id="ARBA00023110"/>
    </source>
</evidence>
<evidence type="ECO:0000313" key="13">
    <source>
        <dbReference type="Proteomes" id="UP001589683"/>
    </source>
</evidence>
<dbReference type="InterPro" id="IPR050280">
    <property type="entry name" value="OMP_Chaperone_SurA"/>
</dbReference>